<comment type="caution">
    <text evidence="3">The sequence shown here is derived from an EMBL/GenBank/DDBJ whole genome shotgun (WGS) entry which is preliminary data.</text>
</comment>
<reference evidence="4" key="1">
    <citation type="journal article" date="2019" name="Int. J. Syst. Evol. Microbiol.">
        <title>The Global Catalogue of Microorganisms (GCM) 10K type strain sequencing project: providing services to taxonomists for standard genome sequencing and annotation.</title>
        <authorList>
            <consortium name="The Broad Institute Genomics Platform"/>
            <consortium name="The Broad Institute Genome Sequencing Center for Infectious Disease"/>
            <person name="Wu L."/>
            <person name="Ma J."/>
        </authorList>
    </citation>
    <scope>NUCLEOTIDE SEQUENCE [LARGE SCALE GENOMIC DNA]</scope>
    <source>
        <strain evidence="4">CGMCC 1.12470</strain>
    </source>
</reference>
<organism evidence="3 4">
    <name type="scientific">Streptomyces caeni</name>
    <dbReference type="NCBI Taxonomy" id="2307231"/>
    <lineage>
        <taxon>Bacteria</taxon>
        <taxon>Bacillati</taxon>
        <taxon>Actinomycetota</taxon>
        <taxon>Actinomycetes</taxon>
        <taxon>Kitasatosporales</taxon>
        <taxon>Streptomycetaceae</taxon>
        <taxon>Streptomyces</taxon>
    </lineage>
</organism>
<feature type="domain" description="Resolvase/invertase-type recombinase catalytic" evidence="2">
    <location>
        <begin position="41"/>
        <end position="96"/>
    </location>
</feature>
<sequence>MPRLKKALRIPSPADRGPGRPWRPGTPPPAPIDPDLPSADIRIGYARRSSLGQELDSQLDALAGHGIPRDKIFSEKISTRIRVRPRYVAPPGRRRA</sequence>
<dbReference type="InterPro" id="IPR036162">
    <property type="entry name" value="Resolvase-like_N_sf"/>
</dbReference>
<name>A0ABW4INR9_9ACTN</name>
<feature type="compositionally biased region" description="Pro residues" evidence="1">
    <location>
        <begin position="24"/>
        <end position="34"/>
    </location>
</feature>
<evidence type="ECO:0000313" key="3">
    <source>
        <dbReference type="EMBL" id="MFD1658178.1"/>
    </source>
</evidence>
<proteinExistence type="predicted"/>
<feature type="compositionally biased region" description="Low complexity" evidence="1">
    <location>
        <begin position="13"/>
        <end position="23"/>
    </location>
</feature>
<accession>A0ABW4INR9</accession>
<keyword evidence="4" id="KW-1185">Reference proteome</keyword>
<dbReference type="InterPro" id="IPR006119">
    <property type="entry name" value="Resolv_N"/>
</dbReference>
<evidence type="ECO:0000259" key="2">
    <source>
        <dbReference type="PROSITE" id="PS51736"/>
    </source>
</evidence>
<feature type="region of interest" description="Disordered" evidence="1">
    <location>
        <begin position="1"/>
        <end position="38"/>
    </location>
</feature>
<protein>
    <recommendedName>
        <fullName evidence="2">Resolvase/invertase-type recombinase catalytic domain-containing protein</fullName>
    </recommendedName>
</protein>
<evidence type="ECO:0000256" key="1">
    <source>
        <dbReference type="SAM" id="MobiDB-lite"/>
    </source>
</evidence>
<dbReference type="Proteomes" id="UP001597261">
    <property type="component" value="Unassembled WGS sequence"/>
</dbReference>
<dbReference type="RefSeq" id="WP_381080048.1">
    <property type="nucleotide sequence ID" value="NZ_JBHUDX010000020.1"/>
</dbReference>
<dbReference type="EMBL" id="JBHUDX010000020">
    <property type="protein sequence ID" value="MFD1658178.1"/>
    <property type="molecule type" value="Genomic_DNA"/>
</dbReference>
<dbReference type="SUPFAM" id="SSF53041">
    <property type="entry name" value="Resolvase-like"/>
    <property type="match status" value="1"/>
</dbReference>
<gene>
    <name evidence="3" type="ORF">ACFSL4_08105</name>
</gene>
<dbReference type="PROSITE" id="PS51736">
    <property type="entry name" value="RECOMBINASES_3"/>
    <property type="match status" value="1"/>
</dbReference>
<evidence type="ECO:0000313" key="4">
    <source>
        <dbReference type="Proteomes" id="UP001597261"/>
    </source>
</evidence>